<dbReference type="Proteomes" id="UP000189677">
    <property type="component" value="Chromosome"/>
</dbReference>
<keyword evidence="3" id="KW-1185">Reference proteome</keyword>
<dbReference type="OrthoDB" id="3291337at2"/>
<dbReference type="Gene3D" id="2.40.30.10">
    <property type="entry name" value="Translation factors"/>
    <property type="match status" value="1"/>
</dbReference>
<dbReference type="InterPro" id="IPR013113">
    <property type="entry name" value="SIP_FAD-bd"/>
</dbReference>
<dbReference type="SUPFAM" id="SSF63380">
    <property type="entry name" value="Riboflavin synthase domain-like"/>
    <property type="match status" value="1"/>
</dbReference>
<dbReference type="CDD" id="cd06193">
    <property type="entry name" value="siderophore_interacting"/>
    <property type="match status" value="1"/>
</dbReference>
<dbReference type="GO" id="GO:0016491">
    <property type="term" value="F:oxidoreductase activity"/>
    <property type="evidence" value="ECO:0007669"/>
    <property type="project" value="InterPro"/>
</dbReference>
<dbReference type="Pfam" id="PF08021">
    <property type="entry name" value="FAD_binding_9"/>
    <property type="match status" value="1"/>
</dbReference>
<evidence type="ECO:0000313" key="3">
    <source>
        <dbReference type="Proteomes" id="UP000189677"/>
    </source>
</evidence>
<protein>
    <submittedName>
        <fullName evidence="2">NADPH-dependent ferric siderophore reductase</fullName>
    </submittedName>
</protein>
<dbReference type="Pfam" id="PF04954">
    <property type="entry name" value="SIP"/>
    <property type="match status" value="1"/>
</dbReference>
<dbReference type="KEGG" id="snw:BBN63_27595"/>
<dbReference type="AlphaFoldDB" id="A0A1U9QZ71"/>
<evidence type="ECO:0000259" key="1">
    <source>
        <dbReference type="PROSITE" id="PS51384"/>
    </source>
</evidence>
<accession>A0A1U9QZ71</accession>
<evidence type="ECO:0000313" key="2">
    <source>
        <dbReference type="EMBL" id="AQU69389.1"/>
    </source>
</evidence>
<dbReference type="PROSITE" id="PS51384">
    <property type="entry name" value="FAD_FR"/>
    <property type="match status" value="1"/>
</dbReference>
<organism evidence="2 3">
    <name type="scientific">Streptomyces niveus</name>
    <name type="common">Streptomyces spheroides</name>
    <dbReference type="NCBI Taxonomy" id="193462"/>
    <lineage>
        <taxon>Bacteria</taxon>
        <taxon>Bacillati</taxon>
        <taxon>Actinomycetota</taxon>
        <taxon>Actinomycetes</taxon>
        <taxon>Kitasatosporales</taxon>
        <taxon>Streptomycetaceae</taxon>
        <taxon>Streptomyces</taxon>
    </lineage>
</organism>
<dbReference type="InterPro" id="IPR007037">
    <property type="entry name" value="SIP_rossman_dom"/>
</dbReference>
<dbReference type="RefSeq" id="WP_078078030.1">
    <property type="nucleotide sequence ID" value="NZ_CP018047.1"/>
</dbReference>
<dbReference type="Gene3D" id="3.40.50.80">
    <property type="entry name" value="Nucleotide-binding domain of ferredoxin-NADP reductase (FNR) module"/>
    <property type="match status" value="1"/>
</dbReference>
<dbReference type="InterPro" id="IPR039374">
    <property type="entry name" value="SIP_fam"/>
</dbReference>
<feature type="domain" description="FAD-binding FR-type" evidence="1">
    <location>
        <begin position="6"/>
        <end position="146"/>
    </location>
</feature>
<proteinExistence type="predicted"/>
<dbReference type="EMBL" id="CP018047">
    <property type="protein sequence ID" value="AQU69389.1"/>
    <property type="molecule type" value="Genomic_DNA"/>
</dbReference>
<sequence>MSDDPFQFFTLRVLRTTRPTPSFVRVTLGGDDIARFSSAGRDQRVKLFLPRPGQDAPVLPGPDDGHWWPAWRAMDPDVRGVMRTYTVRELRRDPQELDIDFAVHELLPGSGEGPATRWALKAAPGDPIGILAPLHEENGGYDFRPPDGTDWLLLTGDESALPAVAGILESLPPGTPARVWIALHRAADRCELATKADAHVTWLVREESAPATDDAIRAADDLPDGTPYAWIAGESATVRAVRRHLVGERGFDRRAVKFSGYWRRGTSEDDLLRTGEDA</sequence>
<gene>
    <name evidence="2" type="ORF">BBN63_27595</name>
</gene>
<name>A0A1U9QZ71_STRNV</name>
<dbReference type="InterPro" id="IPR017927">
    <property type="entry name" value="FAD-bd_FR_type"/>
</dbReference>
<dbReference type="PANTHER" id="PTHR30157:SF0">
    <property type="entry name" value="NADPH-DEPENDENT FERRIC-CHELATE REDUCTASE"/>
    <property type="match status" value="1"/>
</dbReference>
<reference evidence="2 3" key="1">
    <citation type="submission" date="2016-11" db="EMBL/GenBank/DDBJ databases">
        <title>Complete genome sequence of Streptomyces niveus SCSIO 3406.</title>
        <authorList>
            <person name="Zhu Q."/>
            <person name="Cheng W."/>
            <person name="Song Y."/>
            <person name="Li Q."/>
            <person name="Ju J."/>
        </authorList>
    </citation>
    <scope>NUCLEOTIDE SEQUENCE [LARGE SCALE GENOMIC DNA]</scope>
    <source>
        <strain evidence="2 3">SCSIO 3406</strain>
    </source>
</reference>
<dbReference type="InterPro" id="IPR017938">
    <property type="entry name" value="Riboflavin_synthase-like_b-brl"/>
</dbReference>
<dbReference type="PANTHER" id="PTHR30157">
    <property type="entry name" value="FERRIC REDUCTASE, NADPH-DEPENDENT"/>
    <property type="match status" value="1"/>
</dbReference>
<dbReference type="InterPro" id="IPR039261">
    <property type="entry name" value="FNR_nucleotide-bd"/>
</dbReference>